<gene>
    <name evidence="3" type="ORF">UFOPK3554_01246</name>
</gene>
<evidence type="ECO:0000256" key="1">
    <source>
        <dbReference type="ARBA" id="ARBA00034772"/>
    </source>
</evidence>
<dbReference type="InterPro" id="IPR022761">
    <property type="entry name" value="Fumarate_lyase_N"/>
</dbReference>
<evidence type="ECO:0000259" key="2">
    <source>
        <dbReference type="SMART" id="SM00998"/>
    </source>
</evidence>
<dbReference type="AlphaFoldDB" id="A0A6J7XUT5"/>
<comment type="similarity">
    <text evidence="1">Belongs to the class-II fumarase/aspartase family.</text>
</comment>
<dbReference type="Gene3D" id="1.20.200.10">
    <property type="entry name" value="Fumarase/aspartase (Central domain)"/>
    <property type="match status" value="1"/>
</dbReference>
<dbReference type="CDD" id="cd01597">
    <property type="entry name" value="pCLME"/>
    <property type="match status" value="1"/>
</dbReference>
<sequence>MPESYAEQTNLLDWMYRDAQAVEVFSLFSTYKSWVRVEIALAQGQSESSMISLEDLRAIEELSDARLPDFATLRASSLNVGYPIIELLSHLNSQLPESHRGVLHIGATTQDIMDSGLALQILDSGELLLEHIKKIGDNLALLTKKHALTLMPGRTHAQQAVPTTFGLKCAIYLAEIDRHRARLAKAFSDAARISLYGAAGTSAAMGENANDIRRAMAQKLNLHDELIPWHVSRDRLIDLTSQCGNLCVTLVRFAREIIDLSRNEINEVSEPGGHHKGASSTMPQKRNPVMSEAIIGVGLSAISQANAMFRAGEVGHERAAGEWQLEWKAFPEVIIDTITAAKITHQLIVGLSINSQAMRSNIDLDNGSIMAEAYMIELARIMGREKAHDLVHQGAQVSASENLPLHVALARIDPLVAENFSTWPLDPSMYIGNAQEVCDYVLKQWGTNSAK</sequence>
<dbReference type="SMART" id="SM00998">
    <property type="entry name" value="ADSL_C"/>
    <property type="match status" value="1"/>
</dbReference>
<dbReference type="PRINTS" id="PR00149">
    <property type="entry name" value="FUMRATELYASE"/>
</dbReference>
<dbReference type="PANTHER" id="PTHR43172:SF2">
    <property type="entry name" value="ADENYLOSUCCINATE LYASE C-TERMINAL DOMAIN-CONTAINING PROTEIN"/>
    <property type="match status" value="1"/>
</dbReference>
<proteinExistence type="inferred from homology"/>
<protein>
    <submittedName>
        <fullName evidence="3">Unannotated protein</fullName>
    </submittedName>
</protein>
<dbReference type="PANTHER" id="PTHR43172">
    <property type="entry name" value="ADENYLOSUCCINATE LYASE"/>
    <property type="match status" value="1"/>
</dbReference>
<reference evidence="3" key="1">
    <citation type="submission" date="2020-05" db="EMBL/GenBank/DDBJ databases">
        <authorList>
            <person name="Chiriac C."/>
            <person name="Salcher M."/>
            <person name="Ghai R."/>
            <person name="Kavagutti S V."/>
        </authorList>
    </citation>
    <scope>NUCLEOTIDE SEQUENCE</scope>
</reference>
<evidence type="ECO:0000313" key="3">
    <source>
        <dbReference type="EMBL" id="CAB5241114.1"/>
    </source>
</evidence>
<dbReference type="Pfam" id="PF00206">
    <property type="entry name" value="Lyase_1"/>
    <property type="match status" value="1"/>
</dbReference>
<dbReference type="InterPro" id="IPR008948">
    <property type="entry name" value="L-Aspartase-like"/>
</dbReference>
<dbReference type="InterPro" id="IPR019468">
    <property type="entry name" value="AdenyloSucc_lyase_C"/>
</dbReference>
<dbReference type="PRINTS" id="PR00145">
    <property type="entry name" value="ARGSUCLYASE"/>
</dbReference>
<dbReference type="EMBL" id="CAFBSG010000028">
    <property type="protein sequence ID" value="CAB5241114.1"/>
    <property type="molecule type" value="Genomic_DNA"/>
</dbReference>
<accession>A0A6J7XUT5</accession>
<organism evidence="3">
    <name type="scientific">freshwater metagenome</name>
    <dbReference type="NCBI Taxonomy" id="449393"/>
    <lineage>
        <taxon>unclassified sequences</taxon>
        <taxon>metagenomes</taxon>
        <taxon>ecological metagenomes</taxon>
    </lineage>
</organism>
<name>A0A6J7XUT5_9ZZZZ</name>
<dbReference type="Gene3D" id="1.10.40.30">
    <property type="entry name" value="Fumarase/aspartase (C-terminal domain)"/>
    <property type="match status" value="1"/>
</dbReference>
<dbReference type="GO" id="GO:0003824">
    <property type="term" value="F:catalytic activity"/>
    <property type="evidence" value="ECO:0007669"/>
    <property type="project" value="InterPro"/>
</dbReference>
<dbReference type="SUPFAM" id="SSF48557">
    <property type="entry name" value="L-aspartase-like"/>
    <property type="match status" value="1"/>
</dbReference>
<feature type="domain" description="Adenylosuccinate lyase C-terminal" evidence="2">
    <location>
        <begin position="366"/>
        <end position="442"/>
    </location>
</feature>
<dbReference type="InterPro" id="IPR000362">
    <property type="entry name" value="Fumarate_lyase_fam"/>
</dbReference>